<keyword evidence="3" id="KW-1185">Reference proteome</keyword>
<dbReference type="RefSeq" id="WP_088841535.1">
    <property type="nucleotide sequence ID" value="NZ_FYEW01000001.1"/>
</dbReference>
<evidence type="ECO:0000313" key="2">
    <source>
        <dbReference type="EMBL" id="SNC60005.1"/>
    </source>
</evidence>
<gene>
    <name evidence="2" type="ORF">SAMN06265337_0170</name>
</gene>
<protein>
    <submittedName>
        <fullName evidence="2">Uncharacterized protein</fullName>
    </submittedName>
</protein>
<evidence type="ECO:0000256" key="1">
    <source>
        <dbReference type="SAM" id="SignalP"/>
    </source>
</evidence>
<organism evidence="2 3">
    <name type="scientific">Hymenobacter gelipurpurascens</name>
    <dbReference type="NCBI Taxonomy" id="89968"/>
    <lineage>
        <taxon>Bacteria</taxon>
        <taxon>Pseudomonadati</taxon>
        <taxon>Bacteroidota</taxon>
        <taxon>Cytophagia</taxon>
        <taxon>Cytophagales</taxon>
        <taxon>Hymenobacteraceae</taxon>
        <taxon>Hymenobacter</taxon>
    </lineage>
</organism>
<proteinExistence type="predicted"/>
<feature type="chain" id="PRO_5012307212" evidence="1">
    <location>
        <begin position="23"/>
        <end position="161"/>
    </location>
</feature>
<dbReference type="AlphaFoldDB" id="A0A212T1W2"/>
<accession>A0A212T1W2</accession>
<evidence type="ECO:0000313" key="3">
    <source>
        <dbReference type="Proteomes" id="UP000198131"/>
    </source>
</evidence>
<reference evidence="3" key="1">
    <citation type="submission" date="2017-06" db="EMBL/GenBank/DDBJ databases">
        <authorList>
            <person name="Varghese N."/>
            <person name="Submissions S."/>
        </authorList>
    </citation>
    <scope>NUCLEOTIDE SEQUENCE [LARGE SCALE GENOMIC DNA]</scope>
    <source>
        <strain evidence="3">DSM 11116</strain>
    </source>
</reference>
<dbReference type="PROSITE" id="PS51257">
    <property type="entry name" value="PROKAR_LIPOPROTEIN"/>
    <property type="match status" value="1"/>
</dbReference>
<dbReference type="OrthoDB" id="883835at2"/>
<name>A0A212T1W2_9BACT</name>
<dbReference type="Proteomes" id="UP000198131">
    <property type="component" value="Unassembled WGS sequence"/>
</dbReference>
<dbReference type="EMBL" id="FYEW01000001">
    <property type="protein sequence ID" value="SNC60005.1"/>
    <property type="molecule type" value="Genomic_DNA"/>
</dbReference>
<feature type="signal peptide" evidence="1">
    <location>
        <begin position="1"/>
        <end position="22"/>
    </location>
</feature>
<keyword evidence="1" id="KW-0732">Signal</keyword>
<sequence>MVLNRYITVFLVLAGLAGCTGAQSSASEVINPTSKESTSVVAVAVDVPQLVGHSIDEVRKVLGPAREKSSATIGLEPTPAQMKATKGEDWINTFEQGGQTLVVTFNARTRTVRDIVLIGSDEDYLLRAGNLNLTASNYIVLPVPNPKDTREVVGLRVISRK</sequence>